<dbReference type="Proteomes" id="UP000179797">
    <property type="component" value="Unassembled WGS sequence"/>
</dbReference>
<comment type="caution">
    <text evidence="1">The sequence shown here is derived from an EMBL/GenBank/DDBJ whole genome shotgun (WGS) entry which is preliminary data.</text>
</comment>
<name>A0A1S1YZT8_FLAPC</name>
<dbReference type="Pfam" id="PF20583">
    <property type="entry name" value="DUF6786"/>
    <property type="match status" value="1"/>
</dbReference>
<evidence type="ECO:0000313" key="1">
    <source>
        <dbReference type="EMBL" id="OHX66520.1"/>
    </source>
</evidence>
<dbReference type="STRING" id="915059.NH26_09210"/>
<protein>
    <submittedName>
        <fullName evidence="1">Uncharacterized protein</fullName>
    </submittedName>
</protein>
<dbReference type="OrthoDB" id="1113889at2"/>
<dbReference type="EMBL" id="JRYR02000001">
    <property type="protein sequence ID" value="OHX66520.1"/>
    <property type="molecule type" value="Genomic_DNA"/>
</dbReference>
<evidence type="ECO:0000313" key="2">
    <source>
        <dbReference type="Proteomes" id="UP000179797"/>
    </source>
</evidence>
<keyword evidence="2" id="KW-1185">Reference proteome</keyword>
<proteinExistence type="predicted"/>
<dbReference type="AlphaFoldDB" id="A0A1S1YZT8"/>
<accession>A0A1S1YZT8</accession>
<organism evidence="1 2">
    <name type="scientific">Flammeovirga pacifica</name>
    <dbReference type="NCBI Taxonomy" id="915059"/>
    <lineage>
        <taxon>Bacteria</taxon>
        <taxon>Pseudomonadati</taxon>
        <taxon>Bacteroidota</taxon>
        <taxon>Cytophagia</taxon>
        <taxon>Cytophagales</taxon>
        <taxon>Flammeovirgaceae</taxon>
        <taxon>Flammeovirga</taxon>
    </lineage>
</organism>
<gene>
    <name evidence="1" type="ORF">NH26_09210</name>
</gene>
<dbReference type="InterPro" id="IPR046713">
    <property type="entry name" value="DUF6786"/>
</dbReference>
<sequence length="396" mass="44628">MNKQLLFLLLSLLFYDCQTPNSDEYITFQDDINFLQKHIDDIEILESGESLIALSPKLQGRVFTTSNKGLQGRSLGYFDKELIATKKAQKNISKIGGESRMWFGPEVGEFSIFFPPNVEQVGENMKVSIGLDTTLFHLSDKKSDQISSSNTMYIQNTFGSSFQLEASRTITILHSLQIEKELGISLDNTCANVGFSTSTTIKNIGNKQWKKESGLLPIWDLGCFHPSKNQWAIVPSSNSKLDTVTNYFTDQKGRVMIKNGVAFYKVDANYLNKMGIPKEDVTPVMGSYSPEMNLLTIVKYSFEENNDDLYVSSEWGSDKNYDGDVMNIFNGEVNPSLDRNWPFFELESFSPAKELIPNDTITHEVQVYHFTGKKDELSKISESVLGVSLFNAPFSN</sequence>
<reference evidence="1 2" key="1">
    <citation type="journal article" date="2012" name="Int. J. Syst. Evol. Microbiol.">
        <title>Flammeovirga pacifica sp. nov., isolated from deep-sea sediment.</title>
        <authorList>
            <person name="Xu H."/>
            <person name="Fu Y."/>
            <person name="Yang N."/>
            <person name="Ding Z."/>
            <person name="Lai Q."/>
            <person name="Zeng R."/>
        </authorList>
    </citation>
    <scope>NUCLEOTIDE SEQUENCE [LARGE SCALE GENOMIC DNA]</scope>
    <source>
        <strain evidence="2">DSM 24597 / LMG 26175 / WPAGA1</strain>
    </source>
</reference>
<dbReference type="RefSeq" id="WP_044221499.1">
    <property type="nucleotide sequence ID" value="NZ_JRYR02000001.1"/>
</dbReference>